<dbReference type="Proteomes" id="UP000251853">
    <property type="component" value="Unassembled WGS sequence"/>
</dbReference>
<dbReference type="PANTHER" id="PTHR30146">
    <property type="entry name" value="LACI-RELATED TRANSCRIPTIONAL REPRESSOR"/>
    <property type="match status" value="1"/>
</dbReference>
<dbReference type="Gene3D" id="3.40.50.2300">
    <property type="match status" value="2"/>
</dbReference>
<keyword evidence="1" id="KW-0805">Transcription regulation</keyword>
<dbReference type="Gene3D" id="1.10.260.40">
    <property type="entry name" value="lambda repressor-like DNA-binding domains"/>
    <property type="match status" value="1"/>
</dbReference>
<dbReference type="InterPro" id="IPR046335">
    <property type="entry name" value="LacI/GalR-like_sensor"/>
</dbReference>
<evidence type="ECO:0000256" key="2">
    <source>
        <dbReference type="ARBA" id="ARBA00023125"/>
    </source>
</evidence>
<dbReference type="GO" id="GO:0000976">
    <property type="term" value="F:transcription cis-regulatory region binding"/>
    <property type="evidence" value="ECO:0007669"/>
    <property type="project" value="TreeGrafter"/>
</dbReference>
<dbReference type="SMART" id="SM00354">
    <property type="entry name" value="HTH_LACI"/>
    <property type="match status" value="1"/>
</dbReference>
<keyword evidence="2" id="KW-0238">DNA-binding</keyword>
<dbReference type="InterPro" id="IPR000843">
    <property type="entry name" value="HTH_LacI"/>
</dbReference>
<organism evidence="5 7">
    <name type="scientific">Enterocloster clostridioformis</name>
    <dbReference type="NCBI Taxonomy" id="1531"/>
    <lineage>
        <taxon>Bacteria</taxon>
        <taxon>Bacillati</taxon>
        <taxon>Bacillota</taxon>
        <taxon>Clostridia</taxon>
        <taxon>Lachnospirales</taxon>
        <taxon>Lachnospiraceae</taxon>
        <taxon>Enterocloster</taxon>
    </lineage>
</organism>
<dbReference type="SUPFAM" id="SSF47413">
    <property type="entry name" value="lambda repressor-like DNA-binding domains"/>
    <property type="match status" value="1"/>
</dbReference>
<reference evidence="5 7" key="1">
    <citation type="submission" date="2015-09" db="EMBL/GenBank/DDBJ databases">
        <authorList>
            <consortium name="Pathogen Informatics"/>
        </authorList>
    </citation>
    <scope>NUCLEOTIDE SEQUENCE [LARGE SCALE GENOMIC DNA]</scope>
    <source>
        <strain evidence="5 7">2789STDY5834865</strain>
    </source>
</reference>
<dbReference type="Pfam" id="PF13377">
    <property type="entry name" value="Peripla_BP_3"/>
    <property type="match status" value="1"/>
</dbReference>
<dbReference type="PROSITE" id="PS50932">
    <property type="entry name" value="HTH_LACI_2"/>
    <property type="match status" value="1"/>
</dbReference>
<dbReference type="Pfam" id="PF00356">
    <property type="entry name" value="LacI"/>
    <property type="match status" value="1"/>
</dbReference>
<dbReference type="Proteomes" id="UP000095512">
    <property type="component" value="Unassembled WGS sequence"/>
</dbReference>
<evidence type="ECO:0000313" key="6">
    <source>
        <dbReference type="EMBL" id="SQB15287.1"/>
    </source>
</evidence>
<dbReference type="GO" id="GO:0003700">
    <property type="term" value="F:DNA-binding transcription factor activity"/>
    <property type="evidence" value="ECO:0007669"/>
    <property type="project" value="TreeGrafter"/>
</dbReference>
<dbReference type="RefSeq" id="WP_057571400.1">
    <property type="nucleotide sequence ID" value="NZ_CAPPQC010000159.1"/>
</dbReference>
<dbReference type="PROSITE" id="PS00356">
    <property type="entry name" value="HTH_LACI_1"/>
    <property type="match status" value="1"/>
</dbReference>
<dbReference type="PANTHER" id="PTHR30146:SF109">
    <property type="entry name" value="HTH-TYPE TRANSCRIPTIONAL REGULATOR GALS"/>
    <property type="match status" value="1"/>
</dbReference>
<evidence type="ECO:0000256" key="1">
    <source>
        <dbReference type="ARBA" id="ARBA00023015"/>
    </source>
</evidence>
<dbReference type="CDD" id="cd01392">
    <property type="entry name" value="HTH_LacI"/>
    <property type="match status" value="1"/>
</dbReference>
<evidence type="ECO:0000313" key="7">
    <source>
        <dbReference type="Proteomes" id="UP000095512"/>
    </source>
</evidence>
<evidence type="ECO:0000313" key="8">
    <source>
        <dbReference type="Proteomes" id="UP000251853"/>
    </source>
</evidence>
<dbReference type="EMBL" id="CZAB01000006">
    <property type="protein sequence ID" value="CUO41198.1"/>
    <property type="molecule type" value="Genomic_DNA"/>
</dbReference>
<evidence type="ECO:0000256" key="3">
    <source>
        <dbReference type="ARBA" id="ARBA00023163"/>
    </source>
</evidence>
<feature type="domain" description="HTH lacI-type" evidence="4">
    <location>
        <begin position="2"/>
        <end position="56"/>
    </location>
</feature>
<dbReference type="SUPFAM" id="SSF53822">
    <property type="entry name" value="Periplasmic binding protein-like I"/>
    <property type="match status" value="1"/>
</dbReference>
<keyword evidence="3" id="KW-0804">Transcription</keyword>
<reference evidence="6 8" key="2">
    <citation type="submission" date="2018-06" db="EMBL/GenBank/DDBJ databases">
        <authorList>
            <consortium name="Pathogen Informatics"/>
            <person name="Doyle S."/>
        </authorList>
    </citation>
    <scope>NUCLEOTIDE SEQUENCE [LARGE SCALE GENOMIC DNA]</scope>
    <source>
        <strain evidence="6 8">NCTC11224</strain>
    </source>
</reference>
<sequence length="335" mass="37035">MSNMQDIADKAGVSRATVSRVLSDHPSVKAATRKKVLHWVKELGYEPNLIAQSLAGNSTNIIGVIVPEIAYPFFSEIIEAIESQAFYEGYSVIICNTNRSLEKEKNILTGLNKRKVDGIIAVPVSTEFSLNSYRKLNIPVTMITKKVEGFHSIYISHYRGGELMAKHFLSVGFRKIGYIGPVKKSTSAIKFQGLRDYLLANGIELTDVIECDPPANMNATGVSENVKNYILVRGIQSEVLLANDDISACEAISALQMQGISVPHDIAVAGFDNSLLAREMNPKLTSLAQPLEMIGKKAVEVLLDQINYHTQPQMYEMESRVVIRESTVSWNVQQS</sequence>
<dbReference type="InterPro" id="IPR010982">
    <property type="entry name" value="Lambda_DNA-bd_dom_sf"/>
</dbReference>
<name>A0A174EWZ7_9FIRM</name>
<accession>A0A174EWZ7</accession>
<dbReference type="EMBL" id="UAVW01000017">
    <property type="protein sequence ID" value="SQB15287.1"/>
    <property type="molecule type" value="Genomic_DNA"/>
</dbReference>
<protein>
    <submittedName>
        <fullName evidence="5">Transcriptional regulator</fullName>
    </submittedName>
</protein>
<proteinExistence type="predicted"/>
<dbReference type="InterPro" id="IPR028082">
    <property type="entry name" value="Peripla_BP_I"/>
</dbReference>
<gene>
    <name evidence="5" type="primary">degA_1</name>
    <name evidence="6" type="synonym">degA_7</name>
    <name evidence="5" type="ORF">ERS852480_01045</name>
    <name evidence="6" type="ORF">NCTC11224_04348</name>
</gene>
<dbReference type="AlphaFoldDB" id="A0A174EWZ7"/>
<evidence type="ECO:0000313" key="5">
    <source>
        <dbReference type="EMBL" id="CUO41198.1"/>
    </source>
</evidence>
<keyword evidence="8" id="KW-1185">Reference proteome</keyword>
<evidence type="ECO:0000259" key="4">
    <source>
        <dbReference type="PROSITE" id="PS50932"/>
    </source>
</evidence>